<name>A0A268P1R0_SHOCL</name>
<gene>
    <name evidence="1" type="ORF">CHH72_06865</name>
</gene>
<evidence type="ECO:0000313" key="2">
    <source>
        <dbReference type="Proteomes" id="UP000216207"/>
    </source>
</evidence>
<reference evidence="1 2" key="1">
    <citation type="submission" date="2017-07" db="EMBL/GenBank/DDBJ databases">
        <title>Isolation and whole genome analysis of endospore-forming bacteria from heroin.</title>
        <authorList>
            <person name="Kalinowski J."/>
            <person name="Ahrens B."/>
            <person name="Al-Dilaimi A."/>
            <person name="Winkler A."/>
            <person name="Wibberg D."/>
            <person name="Schleenbecker U."/>
            <person name="Ruckert C."/>
            <person name="Wolfel R."/>
            <person name="Grass G."/>
        </authorList>
    </citation>
    <scope>NUCLEOTIDE SEQUENCE [LARGE SCALE GENOMIC DNA]</scope>
    <source>
        <strain evidence="1 2">7539</strain>
    </source>
</reference>
<sequence length="263" mass="30274">MKTEIALMHDRVRKYEKQLYEQAQSPMTTPVPLQKAGMRTLAQLEPFVLQLHPFITKDEWFNQRAKETFTPLPVSASEQQITIHEQKLNREEAKIRLLSAGKGAYLAKGKRMALTLPAQLYACGRAIALIGHAYGYKGDTALESLYAIRLLHLSFLPRYARLAEWELLQKELAEHEKGQPFYQSREDLFSDELLVSLALQSMKWGLIRSVSNKQIAGKSLATSAVGAYSFYKQIQTTLAAARVFYQKRWLNSRERIYYTKTRR</sequence>
<dbReference type="AlphaFoldDB" id="A0A268P1R0"/>
<evidence type="ECO:0000313" key="1">
    <source>
        <dbReference type="EMBL" id="PAE89591.1"/>
    </source>
</evidence>
<dbReference type="RefSeq" id="WP_011247581.1">
    <property type="nucleotide sequence ID" value="NZ_BOQS01000007.1"/>
</dbReference>
<dbReference type="Proteomes" id="UP000216207">
    <property type="component" value="Unassembled WGS sequence"/>
</dbReference>
<proteinExistence type="predicted"/>
<protein>
    <recommendedName>
        <fullName evidence="3">EcsC family protein</fullName>
    </recommendedName>
</protein>
<comment type="caution">
    <text evidence="1">The sequence shown here is derived from an EMBL/GenBank/DDBJ whole genome shotgun (WGS) entry which is preliminary data.</text>
</comment>
<accession>A0A268P1R0</accession>
<dbReference type="InterPro" id="IPR024787">
    <property type="entry name" value="EcsC"/>
</dbReference>
<dbReference type="EMBL" id="NPCC01000007">
    <property type="protein sequence ID" value="PAE89591.1"/>
    <property type="molecule type" value="Genomic_DNA"/>
</dbReference>
<evidence type="ECO:0008006" key="3">
    <source>
        <dbReference type="Google" id="ProtNLM"/>
    </source>
</evidence>
<dbReference type="Pfam" id="PF12787">
    <property type="entry name" value="EcsC"/>
    <property type="match status" value="1"/>
</dbReference>
<organism evidence="1 2">
    <name type="scientific">Shouchella clausii</name>
    <name type="common">Alkalihalobacillus clausii</name>
    <dbReference type="NCBI Taxonomy" id="79880"/>
    <lineage>
        <taxon>Bacteria</taxon>
        <taxon>Bacillati</taxon>
        <taxon>Bacillota</taxon>
        <taxon>Bacilli</taxon>
        <taxon>Bacillales</taxon>
        <taxon>Bacillaceae</taxon>
        <taxon>Shouchella</taxon>
    </lineage>
</organism>